<dbReference type="PANTHER" id="PTHR12586:SF1">
    <property type="entry name" value="CDP-DIACYLGLYCEROL--GLYCEROL-3-PHOSPHATE 3-PHOSPHATIDYLTRANSFERASE, MITOCHONDRIAL"/>
    <property type="match status" value="1"/>
</dbReference>
<dbReference type="PATRIC" id="fig|1194404.4.peg.3449"/>
<dbReference type="Proteomes" id="UP000015729">
    <property type="component" value="Unassembled WGS sequence"/>
</dbReference>
<evidence type="ECO:0000313" key="7">
    <source>
        <dbReference type="EMBL" id="EPN53505.1"/>
    </source>
</evidence>
<keyword evidence="5" id="KW-0594">Phospholipid biosynthesis</keyword>
<keyword evidence="2 7" id="KW-0808">Transferase</keyword>
<sequence length="86" mass="9602">MQSTFRRSTLAALRGFALPSDAITIVPSAADYRRCLLEKIASATRRIYIIALYLQQDEAGQEILDALYAAKAARPELDVVVLVDWF</sequence>
<dbReference type="GO" id="GO:0032049">
    <property type="term" value="P:cardiolipin biosynthetic process"/>
    <property type="evidence" value="ECO:0007669"/>
    <property type="project" value="InterPro"/>
</dbReference>
<dbReference type="EC" id="2.7.8.8" evidence="7"/>
<dbReference type="GO" id="GO:0008444">
    <property type="term" value="F:CDP-diacylglycerol-glycerol-3-phosphate 3-phosphatidyltransferase activity"/>
    <property type="evidence" value="ECO:0007669"/>
    <property type="project" value="InterPro"/>
</dbReference>
<keyword evidence="6" id="KW-1208">Phospholipid metabolism</keyword>
<dbReference type="Gene3D" id="3.30.870.10">
    <property type="entry name" value="Endonuclease Chain A"/>
    <property type="match status" value="1"/>
</dbReference>
<dbReference type="InterPro" id="IPR016270">
    <property type="entry name" value="PGS1"/>
</dbReference>
<dbReference type="AlphaFoldDB" id="S6UD64"/>
<evidence type="ECO:0000256" key="5">
    <source>
        <dbReference type="ARBA" id="ARBA00023209"/>
    </source>
</evidence>
<keyword evidence="4" id="KW-0443">Lipid metabolism</keyword>
<protein>
    <submittedName>
        <fullName evidence="7">Phosphatidylserine synthase</fullName>
        <ecNumber evidence="7">2.7.8.8</ecNumber>
    </submittedName>
</protein>
<dbReference type="EMBL" id="AOKG01001145">
    <property type="protein sequence ID" value="EPN53505.1"/>
    <property type="molecule type" value="Genomic_DNA"/>
</dbReference>
<evidence type="ECO:0000256" key="1">
    <source>
        <dbReference type="ARBA" id="ARBA00022516"/>
    </source>
</evidence>
<evidence type="ECO:0000256" key="4">
    <source>
        <dbReference type="ARBA" id="ARBA00023098"/>
    </source>
</evidence>
<evidence type="ECO:0000313" key="8">
    <source>
        <dbReference type="Proteomes" id="UP000015729"/>
    </source>
</evidence>
<evidence type="ECO:0000256" key="2">
    <source>
        <dbReference type="ARBA" id="ARBA00022679"/>
    </source>
</evidence>
<organism evidence="7 8">
    <name type="scientific">Pseudomonas syringae pv. actinidiae ICMP 18807</name>
    <dbReference type="NCBI Taxonomy" id="1194404"/>
    <lineage>
        <taxon>Bacteria</taxon>
        <taxon>Pseudomonadati</taxon>
        <taxon>Pseudomonadota</taxon>
        <taxon>Gammaproteobacteria</taxon>
        <taxon>Pseudomonadales</taxon>
        <taxon>Pseudomonadaceae</taxon>
        <taxon>Pseudomonas</taxon>
        <taxon>Pseudomonas syringae</taxon>
    </lineage>
</organism>
<comment type="caution">
    <text evidence="7">The sequence shown here is derived from an EMBL/GenBank/DDBJ whole genome shotgun (WGS) entry which is preliminary data.</text>
</comment>
<reference evidence="7 8" key="1">
    <citation type="journal article" date="2013" name="PLoS Pathog.">
        <title>Genomic analysis of the Kiwifruit pathogen Pseudomonas syringae pv. actinidiae provides insight into the origins of an emergent plant disease.</title>
        <authorList>
            <person name="McCann H.C."/>
            <person name="Rikkerink E.H."/>
            <person name="Bertels F."/>
            <person name="Fiers M."/>
            <person name="Lu A."/>
            <person name="Rees-George J."/>
            <person name="Andersen M.T."/>
            <person name="Gleave A.P."/>
            <person name="Haubold B."/>
            <person name="Wohlers M.W."/>
            <person name="Guttman D.S."/>
            <person name="Wang P.W."/>
            <person name="Straub C."/>
            <person name="Vanneste J.L."/>
            <person name="Rainey P.B."/>
            <person name="Templeton M.D."/>
        </authorList>
    </citation>
    <scope>NUCLEOTIDE SEQUENCE [LARGE SCALE GENOMIC DNA]</scope>
    <source>
        <strain evidence="7 8">ICMP 18807</strain>
    </source>
</reference>
<gene>
    <name evidence="7" type="primary">pssA</name>
    <name evidence="7" type="ORF">A244_16744</name>
</gene>
<dbReference type="SUPFAM" id="SSF56024">
    <property type="entry name" value="Phospholipase D/nuclease"/>
    <property type="match status" value="1"/>
</dbReference>
<feature type="non-terminal residue" evidence="7">
    <location>
        <position position="86"/>
    </location>
</feature>
<keyword evidence="3" id="KW-0677">Repeat</keyword>
<dbReference type="GO" id="GO:0003882">
    <property type="term" value="F:CDP-diacylglycerol-serine O-phosphatidyltransferase activity"/>
    <property type="evidence" value="ECO:0007669"/>
    <property type="project" value="UniProtKB-EC"/>
</dbReference>
<accession>S6UD64</accession>
<keyword evidence="1" id="KW-0444">Lipid biosynthesis</keyword>
<dbReference type="PANTHER" id="PTHR12586">
    <property type="entry name" value="CDP-DIACYLGLYCEROL--SERINE O-PHOSPHATIDYLTRANSFERASE"/>
    <property type="match status" value="1"/>
</dbReference>
<evidence type="ECO:0000256" key="6">
    <source>
        <dbReference type="ARBA" id="ARBA00023264"/>
    </source>
</evidence>
<name>S6UD64_PSESF</name>
<dbReference type="GO" id="GO:0005829">
    <property type="term" value="C:cytosol"/>
    <property type="evidence" value="ECO:0007669"/>
    <property type="project" value="TreeGrafter"/>
</dbReference>
<evidence type="ECO:0000256" key="3">
    <source>
        <dbReference type="ARBA" id="ARBA00022737"/>
    </source>
</evidence>
<proteinExistence type="predicted"/>